<evidence type="ECO:0000256" key="4">
    <source>
        <dbReference type="ARBA" id="ARBA00022741"/>
    </source>
</evidence>
<feature type="region of interest" description="Disordered" evidence="8">
    <location>
        <begin position="1"/>
        <end position="28"/>
    </location>
</feature>
<feature type="transmembrane region" description="Helical" evidence="9">
    <location>
        <begin position="503"/>
        <end position="525"/>
    </location>
</feature>
<dbReference type="Pfam" id="PF19055">
    <property type="entry name" value="ABC2_membrane_7"/>
    <property type="match status" value="1"/>
</dbReference>
<feature type="transmembrane region" description="Helical" evidence="9">
    <location>
        <begin position="425"/>
        <end position="445"/>
    </location>
</feature>
<dbReference type="GO" id="GO:0140359">
    <property type="term" value="F:ABC-type transporter activity"/>
    <property type="evidence" value="ECO:0007669"/>
    <property type="project" value="InterPro"/>
</dbReference>
<dbReference type="PANTHER" id="PTHR48041">
    <property type="entry name" value="ABC TRANSPORTER G FAMILY MEMBER 28"/>
    <property type="match status" value="1"/>
</dbReference>
<keyword evidence="12" id="KW-1185">Reference proteome</keyword>
<dbReference type="InterPro" id="IPR003593">
    <property type="entry name" value="AAA+_ATPase"/>
</dbReference>
<dbReference type="PANTHER" id="PTHR48041:SF63">
    <property type="entry name" value="EARLY GENE AT 23, ISOFORM C"/>
    <property type="match status" value="1"/>
</dbReference>
<evidence type="ECO:0000256" key="7">
    <source>
        <dbReference type="ARBA" id="ARBA00023136"/>
    </source>
</evidence>
<keyword evidence="3 9" id="KW-0812">Transmembrane</keyword>
<comment type="subcellular location">
    <subcellularLocation>
        <location evidence="1">Membrane</location>
        <topology evidence="1">Multi-pass membrane protein</topology>
    </subcellularLocation>
</comment>
<evidence type="ECO:0000256" key="6">
    <source>
        <dbReference type="ARBA" id="ARBA00022989"/>
    </source>
</evidence>
<dbReference type="GO" id="GO:0016887">
    <property type="term" value="F:ATP hydrolysis activity"/>
    <property type="evidence" value="ECO:0007669"/>
    <property type="project" value="InterPro"/>
</dbReference>
<protein>
    <submittedName>
        <fullName evidence="11">p-loop containing nucleoside triphosphate hydrolase protein</fullName>
    </submittedName>
</protein>
<evidence type="ECO:0000313" key="12">
    <source>
        <dbReference type="Proteomes" id="UP000095751"/>
    </source>
</evidence>
<dbReference type="Proteomes" id="UP000095751">
    <property type="component" value="Unassembled WGS sequence"/>
</dbReference>
<keyword evidence="11" id="KW-0378">Hydrolase</keyword>
<dbReference type="PROSITE" id="PS50893">
    <property type="entry name" value="ABC_TRANSPORTER_2"/>
    <property type="match status" value="1"/>
</dbReference>
<feature type="compositionally biased region" description="Polar residues" evidence="8">
    <location>
        <begin position="1"/>
        <end position="10"/>
    </location>
</feature>
<dbReference type="Pfam" id="PF01061">
    <property type="entry name" value="ABC2_membrane"/>
    <property type="match status" value="1"/>
</dbReference>
<dbReference type="InterPro" id="IPR013525">
    <property type="entry name" value="ABC2_TM"/>
</dbReference>
<keyword evidence="7 9" id="KW-0472">Membrane</keyword>
<keyword evidence="5" id="KW-0067">ATP-binding</keyword>
<feature type="transmembrane region" description="Helical" evidence="9">
    <location>
        <begin position="620"/>
        <end position="642"/>
    </location>
</feature>
<feature type="transmembrane region" description="Helical" evidence="9">
    <location>
        <begin position="477"/>
        <end position="496"/>
    </location>
</feature>
<dbReference type="EMBL" id="KV784361">
    <property type="protein sequence ID" value="OEU14058.1"/>
    <property type="molecule type" value="Genomic_DNA"/>
</dbReference>
<dbReference type="SMART" id="SM00382">
    <property type="entry name" value="AAA"/>
    <property type="match status" value="1"/>
</dbReference>
<dbReference type="GO" id="GO:0005524">
    <property type="term" value="F:ATP binding"/>
    <property type="evidence" value="ECO:0007669"/>
    <property type="project" value="UniProtKB-KW"/>
</dbReference>
<organism evidence="11 12">
    <name type="scientific">Fragilariopsis cylindrus CCMP1102</name>
    <dbReference type="NCBI Taxonomy" id="635003"/>
    <lineage>
        <taxon>Eukaryota</taxon>
        <taxon>Sar</taxon>
        <taxon>Stramenopiles</taxon>
        <taxon>Ochrophyta</taxon>
        <taxon>Bacillariophyta</taxon>
        <taxon>Bacillariophyceae</taxon>
        <taxon>Bacillariophycidae</taxon>
        <taxon>Bacillariales</taxon>
        <taxon>Bacillariaceae</taxon>
        <taxon>Fragilariopsis</taxon>
    </lineage>
</organism>
<evidence type="ECO:0000256" key="9">
    <source>
        <dbReference type="SAM" id="Phobius"/>
    </source>
</evidence>
<dbReference type="InterPro" id="IPR003439">
    <property type="entry name" value="ABC_transporter-like_ATP-bd"/>
</dbReference>
<evidence type="ECO:0000313" key="11">
    <source>
        <dbReference type="EMBL" id="OEU14058.1"/>
    </source>
</evidence>
<feature type="transmembrane region" description="Helical" evidence="9">
    <location>
        <begin position="566"/>
        <end position="582"/>
    </location>
</feature>
<gene>
    <name evidence="11" type="ORF">FRACYDRAFT_189423</name>
</gene>
<dbReference type="InterPro" id="IPR017871">
    <property type="entry name" value="ABC_transporter-like_CS"/>
</dbReference>
<dbReference type="InterPro" id="IPR027417">
    <property type="entry name" value="P-loop_NTPase"/>
</dbReference>
<feature type="domain" description="ABC transporter" evidence="10">
    <location>
        <begin position="36"/>
        <end position="301"/>
    </location>
</feature>
<dbReference type="Pfam" id="PF00005">
    <property type="entry name" value="ABC_tran"/>
    <property type="match status" value="1"/>
</dbReference>
<evidence type="ECO:0000256" key="1">
    <source>
        <dbReference type="ARBA" id="ARBA00004141"/>
    </source>
</evidence>
<dbReference type="InParanoid" id="A0A1E7F788"/>
<feature type="transmembrane region" description="Helical" evidence="9">
    <location>
        <begin position="537"/>
        <end position="554"/>
    </location>
</feature>
<dbReference type="SUPFAM" id="SSF52540">
    <property type="entry name" value="P-loop containing nucleoside triphosphate hydrolases"/>
    <property type="match status" value="1"/>
</dbReference>
<dbReference type="OrthoDB" id="66620at2759"/>
<evidence type="ECO:0000256" key="8">
    <source>
        <dbReference type="SAM" id="MobiDB-lite"/>
    </source>
</evidence>
<dbReference type="KEGG" id="fcy:FRACYDRAFT_189423"/>
<evidence type="ECO:0000256" key="5">
    <source>
        <dbReference type="ARBA" id="ARBA00022840"/>
    </source>
</evidence>
<evidence type="ECO:0000256" key="3">
    <source>
        <dbReference type="ARBA" id="ARBA00022692"/>
    </source>
</evidence>
<reference evidence="11 12" key="1">
    <citation type="submission" date="2016-09" db="EMBL/GenBank/DDBJ databases">
        <title>Extensive genetic diversity and differential bi-allelic expression allows diatom success in the polar Southern Ocean.</title>
        <authorList>
            <consortium name="DOE Joint Genome Institute"/>
            <person name="Mock T."/>
            <person name="Otillar R.P."/>
            <person name="Strauss J."/>
            <person name="Dupont C."/>
            <person name="Frickenhaus S."/>
            <person name="Maumus F."/>
            <person name="Mcmullan M."/>
            <person name="Sanges R."/>
            <person name="Schmutz J."/>
            <person name="Toseland A."/>
            <person name="Valas R."/>
            <person name="Veluchamy A."/>
            <person name="Ward B.J."/>
            <person name="Allen A."/>
            <person name="Barry K."/>
            <person name="Falciatore A."/>
            <person name="Ferrante M."/>
            <person name="Fortunato A.E."/>
            <person name="Gloeckner G."/>
            <person name="Gruber A."/>
            <person name="Hipkin R."/>
            <person name="Janech M."/>
            <person name="Kroth P."/>
            <person name="Leese F."/>
            <person name="Lindquist E."/>
            <person name="Lyon B.R."/>
            <person name="Martin J."/>
            <person name="Mayer C."/>
            <person name="Parker M."/>
            <person name="Quesneville H."/>
            <person name="Raymond J."/>
            <person name="Uhlig C."/>
            <person name="Valentin K.U."/>
            <person name="Worden A.Z."/>
            <person name="Armbrust E.V."/>
            <person name="Bowler C."/>
            <person name="Green B."/>
            <person name="Moulton V."/>
            <person name="Van Oosterhout C."/>
            <person name="Grigoriev I."/>
        </authorList>
    </citation>
    <scope>NUCLEOTIDE SEQUENCE [LARGE SCALE GENOMIC DNA]</scope>
    <source>
        <strain evidence="11 12">CCMP1102</strain>
    </source>
</reference>
<evidence type="ECO:0000256" key="2">
    <source>
        <dbReference type="ARBA" id="ARBA00022448"/>
    </source>
</evidence>
<dbReference type="GO" id="GO:0005886">
    <property type="term" value="C:plasma membrane"/>
    <property type="evidence" value="ECO:0007669"/>
    <property type="project" value="TreeGrafter"/>
</dbReference>
<sequence>MSSQPSQTALSFGDDESIPIDSVKDDRDRSSSGLLLRWSRLRKTVLVQKSYDSRISFGAPIIAPGAANGAQRGNTKKVILSDVSGFARPGEVFAMMGPSGSGKTSLLNCLSGRSPYESGVLSINGKPLDQQNMKRLMAKIAYVKQTDIFFEHLTVYDQLFYTASLRLPQTWSKEKKLAEVDRTIELLRLSKVADSEIRMLSGGEKKRVNIGTELLTDPEIVLLDEPTSGLDSTTSVELVKMLQQLAQKSQKTVIMSIHQPSSALFQSFDRVLYLAGGSAVYFGKPKDSLVYLKEHGMSCPDGYNAADHWMDLLDGLSSYTYARSTSMTTRQRLIRDWDNEVIAKELDTSVNEEGDKSTTSKNKEYSKYNTSWGFQYKILVNRSLKNSRSAIFTPINIIKSVLIGFVAGVLYFQMDYTESSIQDRASYFFFTMTYWVMDSMFQSFMTFPTERDVVLKERASGSYRLSAYFLAKTTSELPARVILPCVYMVISFWMASISNSFSIFFATVGITLLSVMTGEAIGLLVGSTVYDMEKGQTVLTVVALFLALLGGFFVQNVPSWLDWAQYLSPFAYAFFAILPIVFNEPIPCDGSDIIPQCGGSDTGSIAPEGVLEMLTVKNSVAFNAGMLFFFALFPRFIAYFALRAKKEGDR</sequence>
<feature type="transmembrane region" description="Helical" evidence="9">
    <location>
        <begin position="391"/>
        <end position="413"/>
    </location>
</feature>
<keyword evidence="2" id="KW-0813">Transport</keyword>
<dbReference type="InterPro" id="IPR043926">
    <property type="entry name" value="ABCG_dom"/>
</dbReference>
<proteinExistence type="predicted"/>
<dbReference type="Gene3D" id="3.40.50.300">
    <property type="entry name" value="P-loop containing nucleotide triphosphate hydrolases"/>
    <property type="match status" value="1"/>
</dbReference>
<keyword evidence="4" id="KW-0547">Nucleotide-binding</keyword>
<evidence type="ECO:0000259" key="10">
    <source>
        <dbReference type="PROSITE" id="PS50893"/>
    </source>
</evidence>
<dbReference type="AlphaFoldDB" id="A0A1E7F788"/>
<dbReference type="PROSITE" id="PS00211">
    <property type="entry name" value="ABC_TRANSPORTER_1"/>
    <property type="match status" value="1"/>
</dbReference>
<dbReference type="InterPro" id="IPR050352">
    <property type="entry name" value="ABCG_transporters"/>
</dbReference>
<name>A0A1E7F788_9STRA</name>
<keyword evidence="6 9" id="KW-1133">Transmembrane helix</keyword>
<accession>A0A1E7F788</accession>